<evidence type="ECO:0000313" key="2">
    <source>
        <dbReference type="Proteomes" id="UP000198984"/>
    </source>
</evidence>
<dbReference type="OrthoDB" id="667049at2"/>
<gene>
    <name evidence="1" type="ORF">SAMN04488505_11042</name>
</gene>
<dbReference type="EMBL" id="FOBB01000010">
    <property type="protein sequence ID" value="SEN39278.1"/>
    <property type="molecule type" value="Genomic_DNA"/>
</dbReference>
<dbReference type="STRING" id="573321.SAMN04488505_11042"/>
<organism evidence="1 2">
    <name type="scientific">Chitinophaga rupis</name>
    <dbReference type="NCBI Taxonomy" id="573321"/>
    <lineage>
        <taxon>Bacteria</taxon>
        <taxon>Pseudomonadati</taxon>
        <taxon>Bacteroidota</taxon>
        <taxon>Chitinophagia</taxon>
        <taxon>Chitinophagales</taxon>
        <taxon>Chitinophagaceae</taxon>
        <taxon>Chitinophaga</taxon>
    </lineage>
</organism>
<accession>A0A1H8G7L6</accession>
<keyword evidence="2" id="KW-1185">Reference proteome</keyword>
<protein>
    <submittedName>
        <fullName evidence="1">Uncharacterized protein</fullName>
    </submittedName>
</protein>
<dbReference type="AlphaFoldDB" id="A0A1H8G7L6"/>
<name>A0A1H8G7L6_9BACT</name>
<sequence>MRYFFFLIVIQIGLITNSNGQSKPICKCSYFSNYEIDRFLHDADSIYTLLARKYSKNIMIIGARGHSAANLMFIVNLNGKNKGFYYDLMEPENRVYKGIKLDELVKNLVRDSAFLHTAKYNPDAVDHDSGFFVSFNYSKSKFVEICFSQLLGGNSKRPLSVAIHSYLSDF</sequence>
<evidence type="ECO:0000313" key="1">
    <source>
        <dbReference type="EMBL" id="SEN39278.1"/>
    </source>
</evidence>
<reference evidence="1 2" key="1">
    <citation type="submission" date="2016-10" db="EMBL/GenBank/DDBJ databases">
        <authorList>
            <person name="de Groot N.N."/>
        </authorList>
    </citation>
    <scope>NUCLEOTIDE SEQUENCE [LARGE SCALE GENOMIC DNA]</scope>
    <source>
        <strain evidence="1 2">DSM 21039</strain>
    </source>
</reference>
<proteinExistence type="predicted"/>
<dbReference type="RefSeq" id="WP_089919604.1">
    <property type="nucleotide sequence ID" value="NZ_FOBB01000010.1"/>
</dbReference>
<dbReference type="Proteomes" id="UP000198984">
    <property type="component" value="Unassembled WGS sequence"/>
</dbReference>